<evidence type="ECO:0000256" key="1">
    <source>
        <dbReference type="ARBA" id="ARBA00009986"/>
    </source>
</evidence>
<feature type="domain" description="Aldehyde dehydrogenase" evidence="3">
    <location>
        <begin position="13"/>
        <end position="474"/>
    </location>
</feature>
<dbReference type="InterPro" id="IPR015590">
    <property type="entry name" value="Aldehyde_DH_dom"/>
</dbReference>
<dbReference type="InterPro" id="IPR016160">
    <property type="entry name" value="Ald_DH_CS_CYS"/>
</dbReference>
<dbReference type="GO" id="GO:0016620">
    <property type="term" value="F:oxidoreductase activity, acting on the aldehyde or oxo group of donors, NAD or NADP as acceptor"/>
    <property type="evidence" value="ECO:0007669"/>
    <property type="project" value="InterPro"/>
</dbReference>
<dbReference type="Gene3D" id="3.40.605.10">
    <property type="entry name" value="Aldehyde Dehydrogenase, Chain A, domain 1"/>
    <property type="match status" value="1"/>
</dbReference>
<evidence type="ECO:0000313" key="4">
    <source>
        <dbReference type="EMBL" id="CAB4530272.1"/>
    </source>
</evidence>
<dbReference type="AlphaFoldDB" id="A0A6J6ATX4"/>
<evidence type="ECO:0000256" key="2">
    <source>
        <dbReference type="ARBA" id="ARBA00023002"/>
    </source>
</evidence>
<dbReference type="Gene3D" id="3.40.309.10">
    <property type="entry name" value="Aldehyde Dehydrogenase, Chain A, domain 2"/>
    <property type="match status" value="1"/>
</dbReference>
<dbReference type="InterPro" id="IPR016162">
    <property type="entry name" value="Ald_DH_N"/>
</dbReference>
<dbReference type="EMBL" id="CAEZSE010000014">
    <property type="protein sequence ID" value="CAB4530272.1"/>
    <property type="molecule type" value="Genomic_DNA"/>
</dbReference>
<reference evidence="4" key="1">
    <citation type="submission" date="2020-05" db="EMBL/GenBank/DDBJ databases">
        <authorList>
            <person name="Chiriac C."/>
            <person name="Salcher M."/>
            <person name="Ghai R."/>
            <person name="Kavagutti S V."/>
        </authorList>
    </citation>
    <scope>NUCLEOTIDE SEQUENCE</scope>
</reference>
<name>A0A6J6ATX4_9ZZZZ</name>
<comment type="similarity">
    <text evidence="1">Belongs to the aldehyde dehydrogenase family.</text>
</comment>
<gene>
    <name evidence="4" type="ORF">UFOPK1353_00161</name>
</gene>
<proteinExistence type="inferred from homology"/>
<dbReference type="InterPro" id="IPR016161">
    <property type="entry name" value="Ald_DH/histidinol_DH"/>
</dbReference>
<dbReference type="InterPro" id="IPR016163">
    <property type="entry name" value="Ald_DH_C"/>
</dbReference>
<dbReference type="PROSITE" id="PS00070">
    <property type="entry name" value="ALDEHYDE_DEHYDR_CYS"/>
    <property type="match status" value="1"/>
</dbReference>
<dbReference type="PANTHER" id="PTHR11699">
    <property type="entry name" value="ALDEHYDE DEHYDROGENASE-RELATED"/>
    <property type="match status" value="1"/>
</dbReference>
<accession>A0A6J6ATX4</accession>
<dbReference type="SUPFAM" id="SSF53720">
    <property type="entry name" value="ALDH-like"/>
    <property type="match status" value="1"/>
</dbReference>
<dbReference type="Pfam" id="PF00171">
    <property type="entry name" value="Aldedh"/>
    <property type="match status" value="1"/>
</dbReference>
<sequence length="493" mass="53320">MQNQLFINGEFVDAVGGHRLPVVNPHDGSVITEIAEGRQADIDLAVAAAKAAFPKWKAVAAAERGRLLLKLADALEANSEEFAQLESLNTGHPIKDSRFLDVPRTAACFRYFGGMADKIQGDVMPVEPGFLNYVLREPLGVVGAIVPWNFPLMFCSWKMGPALAAGNTIVLKPSELTPLTSLRLAELMREVGFPNGVVNIVPGFGNTAGERLATHSDVAKIAFTGSTTVGRRIVEYSSSNLKRVQLELGGKGANIVFNDANITAAINGSAFAIFHNQGQACIAGSRLILQEEIAEEFISKFVALATSIKIGNPLDPTTEMGPLTSAMHRDRVLDFVKVAVDEGGEILAGGKSPDDPALRNGCYVLPTIVRVRNNESRVCHEEVFGPFVTVTTFKTEQEALEIANSTEYGLGGGLWTNDLSRAHRVASQIRSGMVWINSYKRVSPNSPFGGTGKSGYGREMGFEAIREYTEAKSIWVNVDAKLPPWYPRDATKN</sequence>
<keyword evidence="2" id="KW-0560">Oxidoreductase</keyword>
<dbReference type="FunFam" id="3.40.309.10:FF:000012">
    <property type="entry name" value="Betaine aldehyde dehydrogenase"/>
    <property type="match status" value="1"/>
</dbReference>
<evidence type="ECO:0000259" key="3">
    <source>
        <dbReference type="Pfam" id="PF00171"/>
    </source>
</evidence>
<organism evidence="4">
    <name type="scientific">freshwater metagenome</name>
    <dbReference type="NCBI Taxonomy" id="449393"/>
    <lineage>
        <taxon>unclassified sequences</taxon>
        <taxon>metagenomes</taxon>
        <taxon>ecological metagenomes</taxon>
    </lineage>
</organism>
<dbReference type="FunFam" id="3.40.605.10:FF:000001">
    <property type="entry name" value="Aldehyde dehydrogenase 1"/>
    <property type="match status" value="1"/>
</dbReference>
<protein>
    <submittedName>
        <fullName evidence="4">Unannotated protein</fullName>
    </submittedName>
</protein>